<dbReference type="InterPro" id="IPR010775">
    <property type="entry name" value="DUF1365"/>
</dbReference>
<proteinExistence type="predicted"/>
<dbReference type="PANTHER" id="PTHR33973:SF4">
    <property type="entry name" value="OS07G0153300 PROTEIN"/>
    <property type="match status" value="1"/>
</dbReference>
<name>A0ABV7AFA6_9RHOB</name>
<gene>
    <name evidence="1" type="ORF">ACFOES_05810</name>
</gene>
<reference evidence="2" key="1">
    <citation type="journal article" date="2019" name="Int. J. Syst. Evol. Microbiol.">
        <title>The Global Catalogue of Microorganisms (GCM) 10K type strain sequencing project: providing services to taxonomists for standard genome sequencing and annotation.</title>
        <authorList>
            <consortium name="The Broad Institute Genomics Platform"/>
            <consortium name="The Broad Institute Genome Sequencing Center for Infectious Disease"/>
            <person name="Wu L."/>
            <person name="Ma J."/>
        </authorList>
    </citation>
    <scope>NUCLEOTIDE SEQUENCE [LARGE SCALE GENOMIC DNA]</scope>
    <source>
        <strain evidence="2">KCTC 62192</strain>
    </source>
</reference>
<dbReference type="Proteomes" id="UP001595443">
    <property type="component" value="Unassembled WGS sequence"/>
</dbReference>
<comment type="caution">
    <text evidence="1">The sequence shown here is derived from an EMBL/GenBank/DDBJ whole genome shotgun (WGS) entry which is preliminary data.</text>
</comment>
<dbReference type="RefSeq" id="WP_377832252.1">
    <property type="nucleotide sequence ID" value="NZ_JBHRSK010000004.1"/>
</dbReference>
<dbReference type="PANTHER" id="PTHR33973">
    <property type="entry name" value="OS07G0153300 PROTEIN"/>
    <property type="match status" value="1"/>
</dbReference>
<protein>
    <submittedName>
        <fullName evidence="1">DUF1365 domain-containing protein</fullName>
    </submittedName>
</protein>
<keyword evidence="2" id="KW-1185">Reference proteome</keyword>
<dbReference type="Pfam" id="PF07103">
    <property type="entry name" value="DUF1365"/>
    <property type="match status" value="1"/>
</dbReference>
<evidence type="ECO:0000313" key="2">
    <source>
        <dbReference type="Proteomes" id="UP001595443"/>
    </source>
</evidence>
<dbReference type="EMBL" id="JBHRSK010000004">
    <property type="protein sequence ID" value="MFC2967601.1"/>
    <property type="molecule type" value="Genomic_DNA"/>
</dbReference>
<evidence type="ECO:0000313" key="1">
    <source>
        <dbReference type="EMBL" id="MFC2967601.1"/>
    </source>
</evidence>
<accession>A0ABV7AFA6</accession>
<organism evidence="1 2">
    <name type="scientific">Acidimangrovimonas pyrenivorans</name>
    <dbReference type="NCBI Taxonomy" id="2030798"/>
    <lineage>
        <taxon>Bacteria</taxon>
        <taxon>Pseudomonadati</taxon>
        <taxon>Pseudomonadota</taxon>
        <taxon>Alphaproteobacteria</taxon>
        <taxon>Rhodobacterales</taxon>
        <taxon>Paracoccaceae</taxon>
        <taxon>Acidimangrovimonas</taxon>
    </lineage>
</organism>
<sequence>MNVRPEILRAETTHARRGATRHGFRHRVDYLLLDPEAAPGGDLLLFSRNRVNLASVDDRLHGGPRGAGRGAAWARQVLAGAGAPRGLALRLLTQPRFLGLWFTPVSFWLAFDGGALVAVIAEVNNTFGERHSYLCAHPGFAPITARDRLQARKVFHVSPFQDLAGAYSFTFEVTPALIAITITLRDGSEGVVATLSGRRAPLTDHALLAAALRRPFGPLRTLALIYWHALRLKAKGVAYRPKPIPPEQEVSR</sequence>